<dbReference type="InterPro" id="IPR011989">
    <property type="entry name" value="ARM-like"/>
</dbReference>
<dbReference type="SUPFAM" id="SSF48371">
    <property type="entry name" value="ARM repeat"/>
    <property type="match status" value="1"/>
</dbReference>
<dbReference type="EMBL" id="FONR01000037">
    <property type="protein sequence ID" value="SFH00026.1"/>
    <property type="molecule type" value="Genomic_DNA"/>
</dbReference>
<dbReference type="Proteomes" id="UP000181942">
    <property type="component" value="Unassembled WGS sequence"/>
</dbReference>
<dbReference type="InterPro" id="IPR016024">
    <property type="entry name" value="ARM-type_fold"/>
</dbReference>
<evidence type="ECO:0000313" key="2">
    <source>
        <dbReference type="EMBL" id="SFH00026.1"/>
    </source>
</evidence>
<evidence type="ECO:0000313" key="3">
    <source>
        <dbReference type="Proteomes" id="UP000181942"/>
    </source>
</evidence>
<reference evidence="2 3" key="1">
    <citation type="submission" date="2016-10" db="EMBL/GenBank/DDBJ databases">
        <authorList>
            <person name="de Groot N.N."/>
        </authorList>
    </citation>
    <scope>NUCLEOTIDE SEQUENCE [LARGE SCALE GENOMIC DNA]</scope>
    <source>
        <strain evidence="2 3">OK461</strain>
    </source>
</reference>
<evidence type="ECO:0000256" key="1">
    <source>
        <dbReference type="SAM" id="MobiDB-lite"/>
    </source>
</evidence>
<feature type="region of interest" description="Disordered" evidence="1">
    <location>
        <begin position="355"/>
        <end position="384"/>
    </location>
</feature>
<proteinExistence type="predicted"/>
<dbReference type="AlphaFoldDB" id="A0A1I2WI58"/>
<name>A0A1I2WI58_9ACTN</name>
<accession>A0A1I2WI58</accession>
<evidence type="ECO:0008006" key="4">
    <source>
        <dbReference type="Google" id="ProtNLM"/>
    </source>
</evidence>
<organism evidence="2 3">
    <name type="scientific">Streptomyces mirabilis</name>
    <dbReference type="NCBI Taxonomy" id="68239"/>
    <lineage>
        <taxon>Bacteria</taxon>
        <taxon>Bacillati</taxon>
        <taxon>Actinomycetota</taxon>
        <taxon>Actinomycetes</taxon>
        <taxon>Kitasatosporales</taxon>
        <taxon>Streptomycetaceae</taxon>
        <taxon>Streptomyces</taxon>
    </lineage>
</organism>
<sequence length="384" mass="42579">MSSWDSGLAYQAVLRAFVDGDPLDQAGGPLDVRAVVAGIRTEAKDGFLLEEVPWDRFPEGVSVRENMERLRSGDAVRGSLGMLIGLCANDMRAAVAPAVPFLIRIGTDPESDHRAEALAVTAEVARFRHQGVCTRADMLRFRGDDEWFFEVAGYLQNWSVQAARDAIAADTDLILPLLDDHDPEVRIGAAYALAAASARAQNILSAFHARLLAEHDPAVRAGLVLAIAQLARAHQDSRTVVWMRTCWPDPARPPEVRVSAALGWMCLTDLPVPDELRAMLDDLATHETARLMAPLPWMRAAENTNSNGLHHCLCTMLHPDTPDAEDRWDDPWSWPCPRRHPQGREPDGCQWRIAAHNSMKDRTARTRLSSWESPRSIKSLERAT</sequence>
<gene>
    <name evidence="2" type="ORF">SAMN02787118_13712</name>
</gene>
<protein>
    <recommendedName>
        <fullName evidence="4">HEAT repeat-containing protein</fullName>
    </recommendedName>
</protein>
<dbReference type="Gene3D" id="1.25.10.10">
    <property type="entry name" value="Leucine-rich Repeat Variant"/>
    <property type="match status" value="1"/>
</dbReference>